<dbReference type="SUPFAM" id="SSF51126">
    <property type="entry name" value="Pectin lyase-like"/>
    <property type="match status" value="1"/>
</dbReference>
<keyword evidence="2" id="KW-1185">Reference proteome</keyword>
<dbReference type="AlphaFoldDB" id="A0A1I6T9E1"/>
<reference evidence="2" key="1">
    <citation type="submission" date="2016-10" db="EMBL/GenBank/DDBJ databases">
        <authorList>
            <person name="Varghese N."/>
            <person name="Submissions S."/>
        </authorList>
    </citation>
    <scope>NUCLEOTIDE SEQUENCE [LARGE SCALE GENOMIC DNA]</scope>
    <source>
        <strain evidence="2">DSM 23422</strain>
    </source>
</reference>
<gene>
    <name evidence="1" type="ORF">SAMN04488040_2129</name>
</gene>
<evidence type="ECO:0008006" key="3">
    <source>
        <dbReference type="Google" id="ProtNLM"/>
    </source>
</evidence>
<name>A0A1I6T9E1_9RHOB</name>
<protein>
    <recommendedName>
        <fullName evidence="3">DUF2793 domain-containing protein</fullName>
    </recommendedName>
</protein>
<dbReference type="InterPro" id="IPR011050">
    <property type="entry name" value="Pectin_lyase_fold/virulence"/>
</dbReference>
<organism evidence="1 2">
    <name type="scientific">Sulfitobacter marinus</name>
    <dbReference type="NCBI Taxonomy" id="394264"/>
    <lineage>
        <taxon>Bacteria</taxon>
        <taxon>Pseudomonadati</taxon>
        <taxon>Pseudomonadota</taxon>
        <taxon>Alphaproteobacteria</taxon>
        <taxon>Rhodobacterales</taxon>
        <taxon>Roseobacteraceae</taxon>
        <taxon>Sulfitobacter</taxon>
    </lineage>
</organism>
<dbReference type="Pfam" id="PF10983">
    <property type="entry name" value="DUF2793"/>
    <property type="match status" value="1"/>
</dbReference>
<dbReference type="EMBL" id="FPAJ01000003">
    <property type="protein sequence ID" value="SFS85810.1"/>
    <property type="molecule type" value="Genomic_DNA"/>
</dbReference>
<dbReference type="STRING" id="394264.SAMN04488040_2129"/>
<evidence type="ECO:0000313" key="2">
    <source>
        <dbReference type="Proteomes" id="UP000199239"/>
    </source>
</evidence>
<dbReference type="RefSeq" id="WP_093916613.1">
    <property type="nucleotide sequence ID" value="NZ_FPAJ01000003.1"/>
</dbReference>
<dbReference type="InterPro" id="IPR021251">
    <property type="entry name" value="DUF2793"/>
</dbReference>
<accession>A0A1I6T9E1</accession>
<dbReference type="OrthoDB" id="564699at2"/>
<dbReference type="Proteomes" id="UP000199239">
    <property type="component" value="Unassembled WGS sequence"/>
</dbReference>
<evidence type="ECO:0000313" key="1">
    <source>
        <dbReference type="EMBL" id="SFS85810.1"/>
    </source>
</evidence>
<proteinExistence type="predicted"/>
<sequence length="466" mass="47634">MSDTSPILSMPYIQPAQAQKHVTHNDALSLLDSIVQLVVLSADQSAPPSTAVDGDRYVVAANGQGDWAGQSGNIAVFLDASWRFIAPLAGWSAYARDINTNVVFDGAVWAGQQPELNNLPGLGIGTSFDGYNKLAVSSDAVLLNHAGGGHQLKVNKSGQGDTASLLFQTGYGGRAEMGTAGSDDFTLKVSADGSSWVEALRVDAASGRIQTAVAGWREILTAPRSYYVDQSLGNDGNDGLSAGAGAFASIAKGVEAAMSIDTGGHDITLKLADGTYSLVQPVEVDCALTGGGWLVIEGNTGTPDLVVIDAPDQAFIIAKGDVSLYGLRLQNSSSVDATVSASGNSHLTLDSVNFGDAGGHVALRGARLTLGGVCGIDGDAGYHLHLSDGARFEGNGQTVTLTGTPDFVDAFCVCSHTSIARFAGQSFAGSATGTRYDLSANAVIDSGAVVLPGDVAGTTQTGAVYV</sequence>